<organism evidence="1 2">
    <name type="scientific">Aureococcus anophagefferens</name>
    <name type="common">Harmful bloom alga</name>
    <dbReference type="NCBI Taxonomy" id="44056"/>
    <lineage>
        <taxon>Eukaryota</taxon>
        <taxon>Sar</taxon>
        <taxon>Stramenopiles</taxon>
        <taxon>Ochrophyta</taxon>
        <taxon>Pelagophyceae</taxon>
        <taxon>Pelagomonadales</taxon>
        <taxon>Pelagomonadaceae</taxon>
        <taxon>Aureococcus</taxon>
    </lineage>
</organism>
<protein>
    <submittedName>
        <fullName evidence="1">Uncharacterized protein</fullName>
    </submittedName>
</protein>
<comment type="caution">
    <text evidence="1">The sequence shown here is derived from an EMBL/GenBank/DDBJ whole genome shotgun (WGS) entry which is preliminary data.</text>
</comment>
<evidence type="ECO:0000313" key="1">
    <source>
        <dbReference type="EMBL" id="KAK7238693.1"/>
    </source>
</evidence>
<dbReference type="Proteomes" id="UP001363151">
    <property type="component" value="Unassembled WGS sequence"/>
</dbReference>
<dbReference type="EMBL" id="JBBJCI010000228">
    <property type="protein sequence ID" value="KAK7238693.1"/>
    <property type="molecule type" value="Genomic_DNA"/>
</dbReference>
<reference evidence="1 2" key="1">
    <citation type="submission" date="2024-03" db="EMBL/GenBank/DDBJ databases">
        <title>Aureococcus anophagefferens CCMP1851 and Kratosvirus quantuckense: Draft genome of a second virus-susceptible host strain in the model system.</title>
        <authorList>
            <person name="Chase E."/>
            <person name="Truchon A.R."/>
            <person name="Schepens W."/>
            <person name="Wilhelm S.W."/>
        </authorList>
    </citation>
    <scope>NUCLEOTIDE SEQUENCE [LARGE SCALE GENOMIC DNA]</scope>
    <source>
        <strain evidence="1 2">CCMP1851</strain>
    </source>
</reference>
<gene>
    <name evidence="1" type="ORF">SO694_0002100</name>
</gene>
<sequence length="102" mass="11082">MSKSVSMLWAETMAETLPAQRPAPISSLNSFVPLAIFLSSRPQMLHSPSPSLQRAPKNGKNALGAAYALERREFVRASPVMDLPTARTTPDLTRTVGTSCLR</sequence>
<proteinExistence type="predicted"/>
<accession>A0ABR1FUC5</accession>
<keyword evidence="2" id="KW-1185">Reference proteome</keyword>
<evidence type="ECO:0000313" key="2">
    <source>
        <dbReference type="Proteomes" id="UP001363151"/>
    </source>
</evidence>
<name>A0ABR1FUC5_AURAN</name>